<evidence type="ECO:0000313" key="2">
    <source>
        <dbReference type="EMBL" id="KAG8239465.1"/>
    </source>
</evidence>
<evidence type="ECO:0000313" key="3">
    <source>
        <dbReference type="Proteomes" id="UP000792457"/>
    </source>
</evidence>
<gene>
    <name evidence="2" type="ORF">J437_LFUL019102</name>
</gene>
<dbReference type="PANTHER" id="PTHR19303:SF73">
    <property type="entry name" value="PROTEIN PDC2"/>
    <property type="match status" value="1"/>
</dbReference>
<dbReference type="InterPro" id="IPR004875">
    <property type="entry name" value="DDE_SF_endonuclease_dom"/>
</dbReference>
<sequence>MAHHFLCVNMIGEFEPPVIIGNAANPHCFKGVEWKSNKNSWMTSGIMSEWLEKFNRKLKRQDRKILLFLDNATCHPDLQFSNIKLIFLPPNTSKKVTVWDAILWTISSIESIQPSTVTKCFLKAGFPGDQDPKTFVIENDDELFIEIQELVAKLPCDMSTEGYLCVDHGVSTTNVDIDCILESTMSTKHGVM</sequence>
<name>A0A8K0P804_LADFU</name>
<dbReference type="Pfam" id="PF03184">
    <property type="entry name" value="DDE_1"/>
    <property type="match status" value="1"/>
</dbReference>
<accession>A0A8K0P804</accession>
<dbReference type="InterPro" id="IPR050863">
    <property type="entry name" value="CenT-Element_Derived"/>
</dbReference>
<organism evidence="2 3">
    <name type="scientific">Ladona fulva</name>
    <name type="common">Scarce chaser dragonfly</name>
    <name type="synonym">Libellula fulva</name>
    <dbReference type="NCBI Taxonomy" id="123851"/>
    <lineage>
        <taxon>Eukaryota</taxon>
        <taxon>Metazoa</taxon>
        <taxon>Ecdysozoa</taxon>
        <taxon>Arthropoda</taxon>
        <taxon>Hexapoda</taxon>
        <taxon>Insecta</taxon>
        <taxon>Pterygota</taxon>
        <taxon>Palaeoptera</taxon>
        <taxon>Odonata</taxon>
        <taxon>Epiprocta</taxon>
        <taxon>Anisoptera</taxon>
        <taxon>Libelluloidea</taxon>
        <taxon>Libellulidae</taxon>
        <taxon>Ladona</taxon>
    </lineage>
</organism>
<dbReference type="Proteomes" id="UP000792457">
    <property type="component" value="Unassembled WGS sequence"/>
</dbReference>
<comment type="caution">
    <text evidence="2">The sequence shown here is derived from an EMBL/GenBank/DDBJ whole genome shotgun (WGS) entry which is preliminary data.</text>
</comment>
<reference evidence="2" key="1">
    <citation type="submission" date="2013-04" db="EMBL/GenBank/DDBJ databases">
        <authorList>
            <person name="Qu J."/>
            <person name="Murali S.C."/>
            <person name="Bandaranaike D."/>
            <person name="Bellair M."/>
            <person name="Blankenburg K."/>
            <person name="Chao H."/>
            <person name="Dinh H."/>
            <person name="Doddapaneni H."/>
            <person name="Downs B."/>
            <person name="Dugan-Rocha S."/>
            <person name="Elkadiri S."/>
            <person name="Gnanaolivu R.D."/>
            <person name="Hernandez B."/>
            <person name="Javaid M."/>
            <person name="Jayaseelan J.C."/>
            <person name="Lee S."/>
            <person name="Li M."/>
            <person name="Ming W."/>
            <person name="Munidasa M."/>
            <person name="Muniz J."/>
            <person name="Nguyen L."/>
            <person name="Ongeri F."/>
            <person name="Osuji N."/>
            <person name="Pu L.-L."/>
            <person name="Puazo M."/>
            <person name="Qu C."/>
            <person name="Quiroz J."/>
            <person name="Raj R."/>
            <person name="Weissenberger G."/>
            <person name="Xin Y."/>
            <person name="Zou X."/>
            <person name="Han Y."/>
            <person name="Richards S."/>
            <person name="Worley K."/>
            <person name="Muzny D."/>
            <person name="Gibbs R."/>
        </authorList>
    </citation>
    <scope>NUCLEOTIDE SEQUENCE</scope>
    <source>
        <strain evidence="2">Sampled in the wild</strain>
    </source>
</reference>
<proteinExistence type="predicted"/>
<reference evidence="2" key="2">
    <citation type="submission" date="2017-10" db="EMBL/GenBank/DDBJ databases">
        <title>Ladona fulva Genome sequencing and assembly.</title>
        <authorList>
            <person name="Murali S."/>
            <person name="Richards S."/>
            <person name="Bandaranaike D."/>
            <person name="Bellair M."/>
            <person name="Blankenburg K."/>
            <person name="Chao H."/>
            <person name="Dinh H."/>
            <person name="Doddapaneni H."/>
            <person name="Dugan-Rocha S."/>
            <person name="Elkadiri S."/>
            <person name="Gnanaolivu R."/>
            <person name="Hernandez B."/>
            <person name="Skinner E."/>
            <person name="Javaid M."/>
            <person name="Lee S."/>
            <person name="Li M."/>
            <person name="Ming W."/>
            <person name="Munidasa M."/>
            <person name="Muniz J."/>
            <person name="Nguyen L."/>
            <person name="Hughes D."/>
            <person name="Osuji N."/>
            <person name="Pu L.-L."/>
            <person name="Puazo M."/>
            <person name="Qu C."/>
            <person name="Quiroz J."/>
            <person name="Raj R."/>
            <person name="Weissenberger G."/>
            <person name="Xin Y."/>
            <person name="Zou X."/>
            <person name="Han Y."/>
            <person name="Worley K."/>
            <person name="Muzny D."/>
            <person name="Gibbs R."/>
        </authorList>
    </citation>
    <scope>NUCLEOTIDE SEQUENCE</scope>
    <source>
        <strain evidence="2">Sampled in the wild</strain>
    </source>
</reference>
<dbReference type="AlphaFoldDB" id="A0A8K0P804"/>
<dbReference type="GO" id="GO:0003677">
    <property type="term" value="F:DNA binding"/>
    <property type="evidence" value="ECO:0007669"/>
    <property type="project" value="TreeGrafter"/>
</dbReference>
<evidence type="ECO:0000259" key="1">
    <source>
        <dbReference type="Pfam" id="PF03184"/>
    </source>
</evidence>
<protein>
    <recommendedName>
        <fullName evidence="1">DDE-1 domain-containing protein</fullName>
    </recommendedName>
</protein>
<keyword evidence="3" id="KW-1185">Reference proteome</keyword>
<dbReference type="GO" id="GO:0005634">
    <property type="term" value="C:nucleus"/>
    <property type="evidence" value="ECO:0007669"/>
    <property type="project" value="TreeGrafter"/>
</dbReference>
<dbReference type="OrthoDB" id="6618307at2759"/>
<feature type="domain" description="DDE-1" evidence="1">
    <location>
        <begin position="6"/>
        <end position="99"/>
    </location>
</feature>
<dbReference type="EMBL" id="KZ309659">
    <property type="protein sequence ID" value="KAG8239465.1"/>
    <property type="molecule type" value="Genomic_DNA"/>
</dbReference>
<dbReference type="PANTHER" id="PTHR19303">
    <property type="entry name" value="TRANSPOSON"/>
    <property type="match status" value="1"/>
</dbReference>